<protein>
    <recommendedName>
        <fullName evidence="2">Tr-type G domain-containing protein</fullName>
    </recommendedName>
</protein>
<dbReference type="SUPFAM" id="SSF52540">
    <property type="entry name" value="P-loop containing nucleoside triphosphate hydrolases"/>
    <property type="match status" value="1"/>
</dbReference>
<sequence length="910" mass="97631">MASIFTFESEPPRVASPWPTVSAGVFDNNVKDGQPLIAGITMPPAEILANSGVTKLEAEPQEGPTEYKLHLLLRPRRSFTATSTVQHISGSYLSKSRTPRSHSETDLKPESPAPVLAPSSQSRQNRLQHLTTQLLWRLQQSSRYHSPSNSDLVLPVLPEADVESSASNGPGPLIPGLEESNGALYEIGVSDDGTFVGLARDELEESLIVLRAMAFSLGCDLQIIRMMIVGDCQWSEETQTKKGIVNTLRKDKLWVAEVLVSPYLGSKNQAVDLAASLLDISPAVGGAIEERASQAKSCRVLQSEQLRVTLTGSTTSGKSSLLGTLSTSTLDNGRGKSRLSLLKHRHEVDSGMTSSLAQELFGYQMHPSGNDTSAISVVNYASGNVSSWNDIHAASEKGRLVFVTDSAGHPRYRRTTVRGLVSWAPHWTLCCVAADDEEESTGKIGATATSSEVLGSAGQGVHLSKAHLELCLKLNLPLVMVITKLDIATKIGLRNTMAKILTTLKSAGRKPVILPSPSNLNDGTTSLQSITNDDIGAAAKAISSVSQSELKSLVPIVLTSAVTGSGISRLHALLHRLPIALNDTDEDGMVSYREDAPPRSLFHIDEVFAMPPNAHAKSIEGAKQGIISSGYLRYGNLEVGDRMLIGPCITDLAGVVPTNPQMFRASSFPGLVEGSPRALTRNYDMQRPSSGDFSGVADTARETLTDAQTWQEVRISSLRNLRLPVQKLHAGQVGTVGVTFSTAGLLTTNNLSPTIPCIRRGMVMIFPQKDLETRPSPAYSRFTAVFPQASLPAWPGVLVIVYIASIRASAKIVQVKAVEESNTITADEVFDFDDNRSDVTHSSFAPNSPTDNHSTEITFEFASFREWIEVGTQVLVTPGGGPSLTGQPEQKDVSSAGLDGYVGTIKLAMV</sequence>
<gene>
    <name evidence="3" type="ORF">N7G274_002624</name>
</gene>
<accession>A0ABR4AGB9</accession>
<evidence type="ECO:0000256" key="1">
    <source>
        <dbReference type="SAM" id="MobiDB-lite"/>
    </source>
</evidence>
<keyword evidence="4" id="KW-1185">Reference proteome</keyword>
<dbReference type="Gene3D" id="3.40.50.300">
    <property type="entry name" value="P-loop containing nucleotide triphosphate hydrolases"/>
    <property type="match status" value="1"/>
</dbReference>
<evidence type="ECO:0000313" key="4">
    <source>
        <dbReference type="Proteomes" id="UP001590950"/>
    </source>
</evidence>
<evidence type="ECO:0000313" key="3">
    <source>
        <dbReference type="EMBL" id="KAL2044849.1"/>
    </source>
</evidence>
<feature type="domain" description="Tr-type G" evidence="2">
    <location>
        <begin position="307"/>
        <end position="575"/>
    </location>
</feature>
<dbReference type="InterPro" id="IPR050055">
    <property type="entry name" value="EF-Tu_GTPase"/>
</dbReference>
<dbReference type="Pfam" id="PF00009">
    <property type="entry name" value="GTP_EFTU"/>
    <property type="match status" value="1"/>
</dbReference>
<dbReference type="PANTHER" id="PTHR43721:SF30">
    <property type="entry name" value="TR-TYPE G DOMAIN-CONTAINING PROTEIN"/>
    <property type="match status" value="1"/>
</dbReference>
<dbReference type="EMBL" id="JBEFKJ010000008">
    <property type="protein sequence ID" value="KAL2044849.1"/>
    <property type="molecule type" value="Genomic_DNA"/>
</dbReference>
<feature type="region of interest" description="Disordered" evidence="1">
    <location>
        <begin position="90"/>
        <end position="124"/>
    </location>
</feature>
<evidence type="ECO:0000259" key="2">
    <source>
        <dbReference type="Pfam" id="PF00009"/>
    </source>
</evidence>
<proteinExistence type="predicted"/>
<dbReference type="InterPro" id="IPR027417">
    <property type="entry name" value="P-loop_NTPase"/>
</dbReference>
<dbReference type="PANTHER" id="PTHR43721">
    <property type="entry name" value="ELONGATION FACTOR TU-RELATED"/>
    <property type="match status" value="1"/>
</dbReference>
<name>A0ABR4AGB9_9LECA</name>
<dbReference type="Proteomes" id="UP001590950">
    <property type="component" value="Unassembled WGS sequence"/>
</dbReference>
<organism evidence="3 4">
    <name type="scientific">Stereocaulon virgatum</name>
    <dbReference type="NCBI Taxonomy" id="373712"/>
    <lineage>
        <taxon>Eukaryota</taxon>
        <taxon>Fungi</taxon>
        <taxon>Dikarya</taxon>
        <taxon>Ascomycota</taxon>
        <taxon>Pezizomycotina</taxon>
        <taxon>Lecanoromycetes</taxon>
        <taxon>OSLEUM clade</taxon>
        <taxon>Lecanoromycetidae</taxon>
        <taxon>Lecanorales</taxon>
        <taxon>Lecanorineae</taxon>
        <taxon>Stereocaulaceae</taxon>
        <taxon>Stereocaulon</taxon>
    </lineage>
</organism>
<comment type="caution">
    <text evidence="3">The sequence shown here is derived from an EMBL/GenBank/DDBJ whole genome shotgun (WGS) entry which is preliminary data.</text>
</comment>
<reference evidence="3 4" key="1">
    <citation type="submission" date="2024-09" db="EMBL/GenBank/DDBJ databases">
        <title>Rethinking Asexuality: The Enigmatic Case of Functional Sexual Genes in Lepraria (Stereocaulaceae).</title>
        <authorList>
            <person name="Doellman M."/>
            <person name="Sun Y."/>
            <person name="Barcenas-Pena A."/>
            <person name="Lumbsch H.T."/>
            <person name="Grewe F."/>
        </authorList>
    </citation>
    <scope>NUCLEOTIDE SEQUENCE [LARGE SCALE GENOMIC DNA]</scope>
    <source>
        <strain evidence="3 4">Mercado 3170</strain>
    </source>
</reference>
<dbReference type="InterPro" id="IPR000795">
    <property type="entry name" value="T_Tr_GTP-bd_dom"/>
</dbReference>